<comment type="caution">
    <text evidence="6">The sequence shown here is derived from an EMBL/GenBank/DDBJ whole genome shotgun (WGS) entry which is preliminary data.</text>
</comment>
<evidence type="ECO:0000259" key="5">
    <source>
        <dbReference type="PROSITE" id="PS51085"/>
    </source>
</evidence>
<dbReference type="PROSITE" id="PS51085">
    <property type="entry name" value="2FE2S_FER_2"/>
    <property type="match status" value="1"/>
</dbReference>
<dbReference type="AlphaFoldDB" id="A0A2A4ID12"/>
<evidence type="ECO:0000256" key="2">
    <source>
        <dbReference type="ARBA" id="ARBA00022723"/>
    </source>
</evidence>
<evidence type="ECO:0000256" key="1">
    <source>
        <dbReference type="ARBA" id="ARBA00022714"/>
    </source>
</evidence>
<evidence type="ECO:0000256" key="3">
    <source>
        <dbReference type="ARBA" id="ARBA00023004"/>
    </source>
</evidence>
<proteinExistence type="predicted"/>
<organism evidence="6 7">
    <name type="scientific">Sphingomonas adhaesiva</name>
    <dbReference type="NCBI Taxonomy" id="28212"/>
    <lineage>
        <taxon>Bacteria</taxon>
        <taxon>Pseudomonadati</taxon>
        <taxon>Pseudomonadota</taxon>
        <taxon>Alphaproteobacteria</taxon>
        <taxon>Sphingomonadales</taxon>
        <taxon>Sphingomonadaceae</taxon>
        <taxon>Sphingomonas</taxon>
    </lineage>
</organism>
<dbReference type="GO" id="GO:0046872">
    <property type="term" value="F:metal ion binding"/>
    <property type="evidence" value="ECO:0007669"/>
    <property type="project" value="UniProtKB-KW"/>
</dbReference>
<dbReference type="GO" id="GO:0140647">
    <property type="term" value="P:P450-containing electron transport chain"/>
    <property type="evidence" value="ECO:0007669"/>
    <property type="project" value="InterPro"/>
</dbReference>
<dbReference type="GO" id="GO:0009055">
    <property type="term" value="F:electron transfer activity"/>
    <property type="evidence" value="ECO:0007669"/>
    <property type="project" value="TreeGrafter"/>
</dbReference>
<accession>A0A2A4ID12</accession>
<dbReference type="PRINTS" id="PR00355">
    <property type="entry name" value="ADRENODOXIN"/>
</dbReference>
<dbReference type="InterPro" id="IPR001041">
    <property type="entry name" value="2Fe-2S_ferredoxin-type"/>
</dbReference>
<dbReference type="PANTHER" id="PTHR23426">
    <property type="entry name" value="FERREDOXIN/ADRENODOXIN"/>
    <property type="match status" value="1"/>
</dbReference>
<keyword evidence="1" id="KW-0001">2Fe-2S</keyword>
<dbReference type="CDD" id="cd00207">
    <property type="entry name" value="fer2"/>
    <property type="match status" value="1"/>
</dbReference>
<dbReference type="InterPro" id="IPR036010">
    <property type="entry name" value="2Fe-2S_ferredoxin-like_sf"/>
</dbReference>
<sequence length="100" mass="10703">MNVVFVGPDGSLREEAATPGERLLDVAQRAGQPLEGTCGGDLACATCHVIVDAADFDRLSPAREEEEDMLDLVPDARRTSRLACQVRLDAALGKLTVRLP</sequence>
<evidence type="ECO:0000313" key="7">
    <source>
        <dbReference type="Proteomes" id="UP000218323"/>
    </source>
</evidence>
<dbReference type="InterPro" id="IPR012675">
    <property type="entry name" value="Beta-grasp_dom_sf"/>
</dbReference>
<keyword evidence="4" id="KW-0411">Iron-sulfur</keyword>
<dbReference type="Proteomes" id="UP000218323">
    <property type="component" value="Unassembled WGS sequence"/>
</dbReference>
<dbReference type="Gene3D" id="3.10.20.30">
    <property type="match status" value="1"/>
</dbReference>
<keyword evidence="7" id="KW-1185">Reference proteome</keyword>
<dbReference type="InterPro" id="IPR001055">
    <property type="entry name" value="Adrenodoxin-like"/>
</dbReference>
<dbReference type="RefSeq" id="WP_066713885.1">
    <property type="nucleotide sequence ID" value="NZ_JBHIWA010000105.1"/>
</dbReference>
<dbReference type="EMBL" id="NWVC01000001">
    <property type="protein sequence ID" value="PCG15710.1"/>
    <property type="molecule type" value="Genomic_DNA"/>
</dbReference>
<evidence type="ECO:0000256" key="4">
    <source>
        <dbReference type="ARBA" id="ARBA00023014"/>
    </source>
</evidence>
<protein>
    <submittedName>
        <fullName evidence="6">2Fe-2S ferredoxin</fullName>
    </submittedName>
</protein>
<name>A0A2A4ID12_9SPHN</name>
<keyword evidence="3" id="KW-0408">Iron</keyword>
<evidence type="ECO:0000313" key="6">
    <source>
        <dbReference type="EMBL" id="PCG15710.1"/>
    </source>
</evidence>
<feature type="domain" description="2Fe-2S ferredoxin-type" evidence="5">
    <location>
        <begin position="1"/>
        <end position="100"/>
    </location>
</feature>
<keyword evidence="2" id="KW-0479">Metal-binding</keyword>
<dbReference type="PANTHER" id="PTHR23426:SF67">
    <property type="entry name" value="2FE-2S FERREDOXIN-TYPE DOMAIN-CONTAINING PROTEIN"/>
    <property type="match status" value="1"/>
</dbReference>
<dbReference type="SUPFAM" id="SSF54292">
    <property type="entry name" value="2Fe-2S ferredoxin-like"/>
    <property type="match status" value="1"/>
</dbReference>
<dbReference type="Pfam" id="PF00111">
    <property type="entry name" value="Fer2"/>
    <property type="match status" value="1"/>
</dbReference>
<dbReference type="GO" id="GO:0051537">
    <property type="term" value="F:2 iron, 2 sulfur cluster binding"/>
    <property type="evidence" value="ECO:0007669"/>
    <property type="project" value="UniProtKB-KW"/>
</dbReference>
<gene>
    <name evidence="6" type="ORF">COA07_01620</name>
</gene>
<reference evidence="6 7" key="1">
    <citation type="submission" date="2017-09" db="EMBL/GenBank/DDBJ databases">
        <title>Sphingomonas adhaesiva DSM 7418, whole genome shotgun sequence.</title>
        <authorList>
            <person name="Feng G."/>
            <person name="Zhu H."/>
        </authorList>
    </citation>
    <scope>NUCLEOTIDE SEQUENCE [LARGE SCALE GENOMIC DNA]</scope>
    <source>
        <strain evidence="6 7">DSM 7418</strain>
    </source>
</reference>